<dbReference type="GO" id="GO:0005576">
    <property type="term" value="C:extracellular region"/>
    <property type="evidence" value="ECO:0007669"/>
    <property type="project" value="Ensembl"/>
</dbReference>
<dbReference type="GO" id="GO:1903546">
    <property type="term" value="P:protein localization to photoreceptor outer segment"/>
    <property type="evidence" value="ECO:0007669"/>
    <property type="project" value="Ensembl"/>
</dbReference>
<dbReference type="GO" id="GO:0001750">
    <property type="term" value="C:photoreceptor outer segment"/>
    <property type="evidence" value="ECO:0007669"/>
    <property type="project" value="Ensembl"/>
</dbReference>
<dbReference type="PROSITE" id="PS01200">
    <property type="entry name" value="TUB_1"/>
    <property type="match status" value="1"/>
</dbReference>
<evidence type="ECO:0000313" key="7">
    <source>
        <dbReference type="Ensembl" id="ENSPSMP00000014837.1"/>
    </source>
</evidence>
<feature type="region of interest" description="Disordered" evidence="5">
    <location>
        <begin position="20"/>
        <end position="269"/>
    </location>
</feature>
<dbReference type="SUPFAM" id="SSF54518">
    <property type="entry name" value="Tubby C-terminal domain-like"/>
    <property type="match status" value="1"/>
</dbReference>
<dbReference type="GO" id="GO:0005829">
    <property type="term" value="C:cytosol"/>
    <property type="evidence" value="ECO:0007669"/>
    <property type="project" value="Ensembl"/>
</dbReference>
<dbReference type="InterPro" id="IPR018066">
    <property type="entry name" value="Tubby_C_CS"/>
</dbReference>
<dbReference type="InterPro" id="IPR025659">
    <property type="entry name" value="Tubby-like_C"/>
</dbReference>
<dbReference type="FunFam" id="3.20.90.10:FF:000001">
    <property type="entry name" value="Tubby-like protein"/>
    <property type="match status" value="1"/>
</dbReference>
<dbReference type="AlphaFoldDB" id="A0A8C9DK04"/>
<dbReference type="Pfam" id="PF01167">
    <property type="entry name" value="Tub"/>
    <property type="match status" value="1"/>
</dbReference>
<dbReference type="PRINTS" id="PR01573">
    <property type="entry name" value="SUPERTUBBY"/>
</dbReference>
<reference evidence="7" key="1">
    <citation type="submission" date="2025-08" db="UniProtKB">
        <authorList>
            <consortium name="Ensembl"/>
        </authorList>
    </citation>
    <scope>IDENTIFICATION</scope>
</reference>
<dbReference type="GO" id="GO:0051015">
    <property type="term" value="F:actin filament binding"/>
    <property type="evidence" value="ECO:0007669"/>
    <property type="project" value="Ensembl"/>
</dbReference>
<dbReference type="GO" id="GO:0045494">
    <property type="term" value="P:photoreceptor cell maintenance"/>
    <property type="evidence" value="ECO:0007669"/>
    <property type="project" value="Ensembl"/>
</dbReference>
<dbReference type="GO" id="GO:0005546">
    <property type="term" value="F:phosphatidylinositol-4,5-bisphosphate binding"/>
    <property type="evidence" value="ECO:0007669"/>
    <property type="project" value="Ensembl"/>
</dbReference>
<keyword evidence="8" id="KW-1185">Reference proteome</keyword>
<dbReference type="GO" id="GO:0042462">
    <property type="term" value="P:eye photoreceptor cell development"/>
    <property type="evidence" value="ECO:0007669"/>
    <property type="project" value="Ensembl"/>
</dbReference>
<reference evidence="7" key="2">
    <citation type="submission" date="2025-09" db="UniProtKB">
        <authorList>
            <consortium name="Ensembl"/>
        </authorList>
    </citation>
    <scope>IDENTIFICATION</scope>
</reference>
<dbReference type="Proteomes" id="UP000694414">
    <property type="component" value="Unplaced"/>
</dbReference>
<proteinExistence type="inferred from homology"/>
<gene>
    <name evidence="7" type="primary">TULP1</name>
</gene>
<sequence length="522" mass="58187">MPLQDDTLREVTPLSFLGLLLTPTLQRPAPGQRPRKKRTEAPESPWPTPAGRRGRPREEPAPAPTVYAKFLRDPEAKKRDPRETFLVARAPDAEDEEEEEDEDEDDEEEEEEEKKEKIPLPPKKPLKEKTSADMKERRAKAQGARGDQGSPDPPSKPLHIKKKEAPAGEGTKIRKTKKKGSGEADKDPSVSPSRAKKKTPAAMFLVGEGGPAEKALKKKGPEEEKKEEEEEEEGAAVVTKNSNQKGKAKGKGKKVGKEERAPSPPVEVDEPQEFVLRPAPQGRTVRCRLTRDKKGMDRGMYPSYFLHLDTEKKVFLLAGRKRKRSKTANYLISSDPTNLSRGGDNFIGKLRSNLLGNRFTVFDNGQNPQRGGGSDVGSLRQELAAVIYETNVLGFRGPRRMTVIIPGMSADNERVPIRPRNASDGLLVRWQNKTLESLIELHNKPPVWNEDSGSYTLNFQGRVTQASVKNFQIVHADDPDYIVLQFGRVAEDVFTLDYRYPLCALQAFAIALSSFDGKLACE</sequence>
<dbReference type="GO" id="GO:0050766">
    <property type="term" value="P:positive regulation of phagocytosis"/>
    <property type="evidence" value="ECO:0007669"/>
    <property type="project" value="Ensembl"/>
</dbReference>
<evidence type="ECO:0000256" key="2">
    <source>
        <dbReference type="ARBA" id="ARBA00007129"/>
    </source>
</evidence>
<comment type="subcellular location">
    <subcellularLocation>
        <location evidence="1">Cytoplasm</location>
    </subcellularLocation>
</comment>
<dbReference type="GO" id="GO:0016358">
    <property type="term" value="P:dendrite development"/>
    <property type="evidence" value="ECO:0007669"/>
    <property type="project" value="Ensembl"/>
</dbReference>
<feature type="compositionally biased region" description="Acidic residues" evidence="5">
    <location>
        <begin position="225"/>
        <end position="234"/>
    </location>
</feature>
<protein>
    <recommendedName>
        <fullName evidence="4">Tubby-like protein</fullName>
    </recommendedName>
</protein>
<keyword evidence="3" id="KW-0963">Cytoplasm</keyword>
<evidence type="ECO:0000256" key="3">
    <source>
        <dbReference type="ARBA" id="ARBA00022490"/>
    </source>
</evidence>
<comment type="similarity">
    <text evidence="2 4">Belongs to the TUB family.</text>
</comment>
<dbReference type="PANTHER" id="PTHR16517">
    <property type="entry name" value="TUBBY-RELATED"/>
    <property type="match status" value="1"/>
</dbReference>
<feature type="compositionally biased region" description="Basic and acidic residues" evidence="5">
    <location>
        <begin position="70"/>
        <end position="83"/>
    </location>
</feature>
<dbReference type="Gene3D" id="3.20.90.10">
    <property type="entry name" value="Tubby Protein, Chain A"/>
    <property type="match status" value="1"/>
</dbReference>
<evidence type="ECO:0000256" key="4">
    <source>
        <dbReference type="RuleBase" id="RU361125"/>
    </source>
</evidence>
<dbReference type="GO" id="GO:0060041">
    <property type="term" value="P:retina development in camera-type eye"/>
    <property type="evidence" value="ECO:0007669"/>
    <property type="project" value="Ensembl"/>
</dbReference>
<feature type="compositionally biased region" description="Basic and acidic residues" evidence="5">
    <location>
        <begin position="125"/>
        <end position="136"/>
    </location>
</feature>
<dbReference type="GO" id="GO:0050908">
    <property type="term" value="P:detection of light stimulus involved in visual perception"/>
    <property type="evidence" value="ECO:0007669"/>
    <property type="project" value="Ensembl"/>
</dbReference>
<dbReference type="GO" id="GO:0005886">
    <property type="term" value="C:plasma membrane"/>
    <property type="evidence" value="ECO:0007669"/>
    <property type="project" value="Ensembl"/>
</dbReference>
<dbReference type="GO" id="GO:0001917">
    <property type="term" value="C:photoreceptor inner segment"/>
    <property type="evidence" value="ECO:0007669"/>
    <property type="project" value="Ensembl"/>
</dbReference>
<dbReference type="PANTHER" id="PTHR16517:SF12">
    <property type="entry name" value="TUBBY-RELATED PROTEIN 1"/>
    <property type="match status" value="1"/>
</dbReference>
<dbReference type="GO" id="GO:0043679">
    <property type="term" value="C:axon terminus"/>
    <property type="evidence" value="ECO:0007669"/>
    <property type="project" value="Ensembl"/>
</dbReference>
<dbReference type="GO" id="GO:0006910">
    <property type="term" value="P:phagocytosis, recognition"/>
    <property type="evidence" value="ECO:0007669"/>
    <property type="project" value="Ensembl"/>
</dbReference>
<accession>A0A8C9DK04</accession>
<evidence type="ECO:0000256" key="1">
    <source>
        <dbReference type="ARBA" id="ARBA00004496"/>
    </source>
</evidence>
<name>A0A8C9DK04_PROSS</name>
<dbReference type="InterPro" id="IPR000007">
    <property type="entry name" value="Tubby_C"/>
</dbReference>
<feature type="compositionally biased region" description="Acidic residues" evidence="5">
    <location>
        <begin position="93"/>
        <end position="113"/>
    </location>
</feature>
<dbReference type="GeneTree" id="ENSGT00940000158771"/>
<organism evidence="7 8">
    <name type="scientific">Prolemur simus</name>
    <name type="common">Greater bamboo lemur</name>
    <name type="synonym">Hapalemur simus</name>
    <dbReference type="NCBI Taxonomy" id="1328070"/>
    <lineage>
        <taxon>Eukaryota</taxon>
        <taxon>Metazoa</taxon>
        <taxon>Chordata</taxon>
        <taxon>Craniata</taxon>
        <taxon>Vertebrata</taxon>
        <taxon>Euteleostomi</taxon>
        <taxon>Mammalia</taxon>
        <taxon>Eutheria</taxon>
        <taxon>Euarchontoglires</taxon>
        <taxon>Primates</taxon>
        <taxon>Strepsirrhini</taxon>
        <taxon>Lemuriformes</taxon>
        <taxon>Lemuridae</taxon>
        <taxon>Prolemur</taxon>
    </lineage>
</organism>
<dbReference type="PROSITE" id="PS01201">
    <property type="entry name" value="TUB_2"/>
    <property type="match status" value="1"/>
</dbReference>
<evidence type="ECO:0000256" key="5">
    <source>
        <dbReference type="SAM" id="MobiDB-lite"/>
    </source>
</evidence>
<evidence type="ECO:0000259" key="6">
    <source>
        <dbReference type="Pfam" id="PF01167"/>
    </source>
</evidence>
<dbReference type="Ensembl" id="ENSPSMT00000017234.1">
    <property type="protein sequence ID" value="ENSPSMP00000014837.1"/>
    <property type="gene ID" value="ENSPSMG00000010619.1"/>
</dbReference>
<evidence type="ECO:0000313" key="8">
    <source>
        <dbReference type="Proteomes" id="UP000694414"/>
    </source>
</evidence>
<feature type="domain" description="Tubby C-terminal" evidence="6">
    <location>
        <begin position="276"/>
        <end position="516"/>
    </location>
</feature>